<accession>D6W4S4</accession>
<organism evidence="1">
    <name type="scientific">Drosophila melanogaster</name>
    <name type="common">Fruit fly</name>
    <dbReference type="NCBI Taxonomy" id="7227"/>
    <lineage>
        <taxon>Eukaryota</taxon>
        <taxon>Metazoa</taxon>
        <taxon>Ecdysozoa</taxon>
        <taxon>Arthropoda</taxon>
        <taxon>Hexapoda</taxon>
        <taxon>Insecta</taxon>
        <taxon>Pterygota</taxon>
        <taxon>Neoptera</taxon>
        <taxon>Endopterygota</taxon>
        <taxon>Diptera</taxon>
        <taxon>Brachycera</taxon>
        <taxon>Muscomorpha</taxon>
        <taxon>Ephydroidea</taxon>
        <taxon>Drosophilidae</taxon>
        <taxon>Drosophila</taxon>
        <taxon>Sophophora</taxon>
    </lineage>
</organism>
<reference evidence="1" key="1">
    <citation type="submission" date="2010-06" db="EMBL/GenBank/DDBJ databases">
        <authorList>
            <person name="Carlson J."/>
            <person name="Booth B."/>
            <person name="Frise E."/>
            <person name="Sandler J."/>
            <person name="Wan K."/>
            <person name="Yu C."/>
            <person name="Celniker S."/>
        </authorList>
    </citation>
    <scope>NUCLEOTIDE SEQUENCE</scope>
</reference>
<name>D6W4S4_DROME</name>
<dbReference type="EMBL" id="BT124974">
    <property type="protein sequence ID" value="ADI34001.1"/>
    <property type="molecule type" value="mRNA"/>
</dbReference>
<proteinExistence type="evidence at transcript level"/>
<evidence type="ECO:0000313" key="1">
    <source>
        <dbReference type="EMBL" id="ADI34001.1"/>
    </source>
</evidence>
<protein>
    <submittedName>
        <fullName evidence="1">MIP22620p</fullName>
    </submittedName>
</protein>
<dbReference type="AlphaFoldDB" id="D6W4S4"/>
<sequence length="57" mass="6833">MGKQRVAEMRVGKSIGCPALSFSRTRMRMRMRTRIRIRTWTWTTDRPDPFRPCCNVM</sequence>